<keyword evidence="2" id="KW-1185">Reference proteome</keyword>
<name>A0AAV5AIL7_9AGAM</name>
<evidence type="ECO:0000313" key="1">
    <source>
        <dbReference type="EMBL" id="GJJ14491.1"/>
    </source>
</evidence>
<dbReference type="EMBL" id="BPWL01000010">
    <property type="protein sequence ID" value="GJJ14491.1"/>
    <property type="molecule type" value="Genomic_DNA"/>
</dbReference>
<reference evidence="1" key="1">
    <citation type="submission" date="2021-10" db="EMBL/GenBank/DDBJ databases">
        <title>De novo Genome Assembly of Clathrus columnatus (Basidiomycota, Fungi) Using Illumina and Nanopore Sequence Data.</title>
        <authorList>
            <person name="Ogiso-Tanaka E."/>
            <person name="Itagaki H."/>
            <person name="Hosoya T."/>
            <person name="Hosaka K."/>
        </authorList>
    </citation>
    <scope>NUCLEOTIDE SEQUENCE</scope>
    <source>
        <strain evidence="1">MO-923</strain>
    </source>
</reference>
<comment type="caution">
    <text evidence="1">The sequence shown here is derived from an EMBL/GenBank/DDBJ whole genome shotgun (WGS) entry which is preliminary data.</text>
</comment>
<proteinExistence type="predicted"/>
<dbReference type="Proteomes" id="UP001050691">
    <property type="component" value="Unassembled WGS sequence"/>
</dbReference>
<protein>
    <submittedName>
        <fullName evidence="1">Uncharacterized protein</fullName>
    </submittedName>
</protein>
<sequence>MTSGSREQTEVAYKLAPYCEVGDPTPTKQRGKDLEKAQEVMFYRKWYSSESLVNIGSHDQTFED</sequence>
<gene>
    <name evidence="1" type="ORF">Clacol_008755</name>
</gene>
<dbReference type="AlphaFoldDB" id="A0AAV5AIL7"/>
<organism evidence="1 2">
    <name type="scientific">Clathrus columnatus</name>
    <dbReference type="NCBI Taxonomy" id="1419009"/>
    <lineage>
        <taxon>Eukaryota</taxon>
        <taxon>Fungi</taxon>
        <taxon>Dikarya</taxon>
        <taxon>Basidiomycota</taxon>
        <taxon>Agaricomycotina</taxon>
        <taxon>Agaricomycetes</taxon>
        <taxon>Phallomycetidae</taxon>
        <taxon>Phallales</taxon>
        <taxon>Clathraceae</taxon>
        <taxon>Clathrus</taxon>
    </lineage>
</organism>
<accession>A0AAV5AIL7</accession>
<evidence type="ECO:0000313" key="2">
    <source>
        <dbReference type="Proteomes" id="UP001050691"/>
    </source>
</evidence>